<accession>Q01GC0</accession>
<dbReference type="GO" id="GO:0000776">
    <property type="term" value="C:kinetochore"/>
    <property type="evidence" value="ECO:0007669"/>
    <property type="project" value="TreeGrafter"/>
</dbReference>
<reference evidence="9 10" key="2">
    <citation type="journal article" date="2014" name="BMC Genomics">
        <title>An improved genome of the model marine alga Ostreococcus tauri unfolds by assessing Illumina de novo assemblies.</title>
        <authorList>
            <person name="Blanc-Mathieu R."/>
            <person name="Verhelst B."/>
            <person name="Derelle E."/>
            <person name="Rombauts S."/>
            <person name="Bouget F.Y."/>
            <person name="Carre I."/>
            <person name="Chateau A."/>
            <person name="Eyre-Walker A."/>
            <person name="Grimsley N."/>
            <person name="Moreau H."/>
            <person name="Piegu B."/>
            <person name="Rivals E."/>
            <person name="Schackwitz W."/>
            <person name="Van de Peer Y."/>
            <person name="Piganeau G."/>
        </authorList>
    </citation>
    <scope>NUCLEOTIDE SEQUENCE [LARGE SCALE GENOMIC DNA]</scope>
    <source>
        <strain evidence="10">OTTH 0595 / CCAP 157/2 / RCC745</strain>
    </source>
</reference>
<keyword evidence="4" id="KW-0498">Mitosis</keyword>
<dbReference type="PANTHER" id="PTHR23168">
    <property type="entry name" value="MITOTIC SPINDLE ASSEMBLY CHECKPOINT PROTEIN MAD1 MITOTIC ARREST DEFICIENT-LIKE PROTEIN 1"/>
    <property type="match status" value="1"/>
</dbReference>
<keyword evidence="10" id="KW-1185">Reference proteome</keyword>
<dbReference type="InterPro" id="IPR008672">
    <property type="entry name" value="Mad1"/>
</dbReference>
<keyword evidence="7" id="KW-0175">Coiled coil</keyword>
<keyword evidence="5" id="KW-0539">Nucleus</keyword>
<feature type="compositionally biased region" description="Basic and acidic residues" evidence="8">
    <location>
        <begin position="226"/>
        <end position="242"/>
    </location>
</feature>
<feature type="compositionally biased region" description="Polar residues" evidence="8">
    <location>
        <begin position="21"/>
        <end position="30"/>
    </location>
</feature>
<reference evidence="10" key="1">
    <citation type="journal article" date="2006" name="Proc. Natl. Acad. Sci. U.S.A.">
        <title>Genome analysis of the smallest free-living eukaryote Ostreococcus tauri unveils many unique features.</title>
        <authorList>
            <person name="Derelle E."/>
            <person name="Ferraz C."/>
            <person name="Rombauts S."/>
            <person name="Rouze P."/>
            <person name="Worden A.Z."/>
            <person name="Robbens S."/>
            <person name="Partensky F."/>
            <person name="Degroeve S."/>
            <person name="Echeynie S."/>
            <person name="Cooke R."/>
            <person name="Saeys Y."/>
            <person name="Wuyts J."/>
            <person name="Jabbari K."/>
            <person name="Bowler C."/>
            <person name="Panaud O."/>
            <person name="Piegu B."/>
            <person name="Ball S.G."/>
            <person name="Ral J.-P."/>
            <person name="Bouget F.-Y."/>
            <person name="Piganeau G."/>
            <person name="De Baets B."/>
            <person name="Picard A."/>
            <person name="Delseny M."/>
            <person name="Demaille J."/>
            <person name="Van de Peer Y."/>
            <person name="Moreau H."/>
        </authorList>
    </citation>
    <scope>NUCLEOTIDE SEQUENCE [LARGE SCALE GENOMIC DNA]</scope>
    <source>
        <strain evidence="10">OTTH 0595 / CCAP 157/2 / RCC745</strain>
    </source>
</reference>
<evidence type="ECO:0000256" key="2">
    <source>
        <dbReference type="ARBA" id="ARBA00008029"/>
    </source>
</evidence>
<proteinExistence type="inferred from homology"/>
<gene>
    <name evidence="9" type="ORF">OT_ostta01g03160</name>
</gene>
<dbReference type="GO" id="GO:0007094">
    <property type="term" value="P:mitotic spindle assembly checkpoint signaling"/>
    <property type="evidence" value="ECO:0007669"/>
    <property type="project" value="InterPro"/>
</dbReference>
<dbReference type="PANTHER" id="PTHR23168:SF0">
    <property type="entry name" value="MITOTIC SPINDLE ASSEMBLY CHECKPOINT PROTEIN MAD1"/>
    <property type="match status" value="1"/>
</dbReference>
<evidence type="ECO:0000256" key="6">
    <source>
        <dbReference type="ARBA" id="ARBA00023306"/>
    </source>
</evidence>
<dbReference type="RefSeq" id="XP_003074373.1">
    <property type="nucleotide sequence ID" value="XM_003074326.1"/>
</dbReference>
<dbReference type="OrthoDB" id="545678at2759"/>
<sequence length="800" mass="88433">MSPTTTRRSGRLSARVDAETSAATDSGTQSARKRARSPAKDVAHSTARSRPRSTRRASADAGEGSASRATRALPTTSRSAAKKTEATQRNDVAHSSGDDRHMDDEMEIVRGGTAMVNAYEATNMVKSTLVAEFERRGDKLIEFEREVRALREKTERAESLLSATTAEVNALREMKSEHEKIKDRMRSEIAEERQANMLALEREIDRACEAESQAKALASDLSKLKDEHKQLRSSAERERLQEDSSDEDVADFSERAAEFECAAAEQRDEISSLKSENAEMKMKLGRIEAQCEAETTRANQAEEALRECEALVAQAEAAVLDMRKQMDEEKSGGDARDSSSEMEELRFTNKALQEELRIASREADEVKTLRRKAEFAATCEERAMAAEARALRAEASVIDTSSMQARLAKLEYLESDWVAVIDRVSGSVKVPSDLVERVIALETRLTTQAGDQGKMMSDLAEAQMNEAAATRRAAEAEEKHRKAEASSSSAVEALACAERQISVMNRELESLNKIVKSYEDEMNAAAAKKSTEKHQSKLEMERATEELEKSLAAAQKKIAALEDDVKQAEAKAEAAAASATAAPTQTPDTDEIIEALERERDDLARKLSSRDFDPKDVKVLHFKNNPVAAARQSALEKELDLLRSEVDGLRKAMSKMQDGSATSASDADATVWKSKCENLEKREQRLMTSFSRASNNFRKACHKIFGYKIEMKDENDGAVTFTLLSDYAEKPTDAFVFTYNEKTIAVSLKSNAFVEAPDIKRSVDTFVTRLNSIPALVANHTIDTFNRVDADVDIIDADVS</sequence>
<evidence type="ECO:0000256" key="1">
    <source>
        <dbReference type="ARBA" id="ARBA00004123"/>
    </source>
</evidence>
<dbReference type="InParanoid" id="Q01GC0"/>
<evidence type="ECO:0000256" key="3">
    <source>
        <dbReference type="ARBA" id="ARBA00022618"/>
    </source>
</evidence>
<comment type="caution">
    <text evidence="9">The sequence shown here is derived from an EMBL/GenBank/DDBJ whole genome shotgun (WGS) entry which is preliminary data.</text>
</comment>
<feature type="region of interest" description="Disordered" evidence="8">
    <location>
        <begin position="1"/>
        <end position="103"/>
    </location>
</feature>
<evidence type="ECO:0000313" key="9">
    <source>
        <dbReference type="EMBL" id="CAL50224.1"/>
    </source>
</evidence>
<dbReference type="STRING" id="70448.Q01GC0"/>
<evidence type="ECO:0000256" key="8">
    <source>
        <dbReference type="SAM" id="MobiDB-lite"/>
    </source>
</evidence>
<dbReference type="GO" id="GO:0051301">
    <property type="term" value="P:cell division"/>
    <property type="evidence" value="ECO:0007669"/>
    <property type="project" value="UniProtKB-KW"/>
</dbReference>
<dbReference type="OMA" id="RDFYKQM"/>
<evidence type="ECO:0000256" key="7">
    <source>
        <dbReference type="SAM" id="Coils"/>
    </source>
</evidence>
<keyword evidence="6" id="KW-0131">Cell cycle</keyword>
<evidence type="ECO:0000313" key="10">
    <source>
        <dbReference type="Proteomes" id="UP000009170"/>
    </source>
</evidence>
<dbReference type="Proteomes" id="UP000009170">
    <property type="component" value="Unassembled WGS sequence"/>
</dbReference>
<name>Q01GC0_OSTTA</name>
<dbReference type="SUPFAM" id="SSF75704">
    <property type="entry name" value="Mitotic arrest deficient-like 1, Mad1"/>
    <property type="match status" value="1"/>
</dbReference>
<dbReference type="GO" id="GO:0005635">
    <property type="term" value="C:nuclear envelope"/>
    <property type="evidence" value="ECO:0007669"/>
    <property type="project" value="TreeGrafter"/>
</dbReference>
<dbReference type="EMBL" id="CAID01000001">
    <property type="protein sequence ID" value="CAL50224.1"/>
    <property type="molecule type" value="Genomic_DNA"/>
</dbReference>
<protein>
    <submittedName>
        <fullName evidence="9">Spindle assembly checkpoint component Mad1</fullName>
    </submittedName>
</protein>
<dbReference type="KEGG" id="ota:OT_ostta01g03160"/>
<evidence type="ECO:0000256" key="5">
    <source>
        <dbReference type="ARBA" id="ARBA00023242"/>
    </source>
</evidence>
<feature type="region of interest" description="Disordered" evidence="8">
    <location>
        <begin position="226"/>
        <end position="252"/>
    </location>
</feature>
<dbReference type="GeneID" id="9836397"/>
<feature type="compositionally biased region" description="Basic and acidic residues" evidence="8">
    <location>
        <begin position="82"/>
        <end position="103"/>
    </location>
</feature>
<feature type="coiled-coil region" evidence="7">
    <location>
        <begin position="457"/>
        <end position="578"/>
    </location>
</feature>
<dbReference type="Gene3D" id="3.30.457.60">
    <property type="match status" value="1"/>
</dbReference>
<dbReference type="GO" id="GO:0051315">
    <property type="term" value="P:attachment of mitotic spindle microtubules to kinetochore"/>
    <property type="evidence" value="ECO:0007669"/>
    <property type="project" value="TreeGrafter"/>
</dbReference>
<comment type="subcellular location">
    <subcellularLocation>
        <location evidence="1">Nucleus</location>
    </subcellularLocation>
</comment>
<dbReference type="Pfam" id="PF05557">
    <property type="entry name" value="MAD"/>
    <property type="match status" value="1"/>
</dbReference>
<dbReference type="GO" id="GO:0072686">
    <property type="term" value="C:mitotic spindle"/>
    <property type="evidence" value="ECO:0007669"/>
    <property type="project" value="TreeGrafter"/>
</dbReference>
<dbReference type="FunCoup" id="Q01GC0">
    <property type="interactions" value="1400"/>
</dbReference>
<dbReference type="Gene3D" id="6.10.250.90">
    <property type="match status" value="1"/>
</dbReference>
<dbReference type="AlphaFoldDB" id="Q01GC0"/>
<keyword evidence="3" id="KW-0132">Cell division</keyword>
<evidence type="ECO:0000256" key="4">
    <source>
        <dbReference type="ARBA" id="ARBA00022776"/>
    </source>
</evidence>
<comment type="similarity">
    <text evidence="2">Belongs to the MAD1 family.</text>
</comment>
<organism evidence="9 10">
    <name type="scientific">Ostreococcus tauri</name>
    <name type="common">Marine green alga</name>
    <dbReference type="NCBI Taxonomy" id="70448"/>
    <lineage>
        <taxon>Eukaryota</taxon>
        <taxon>Viridiplantae</taxon>
        <taxon>Chlorophyta</taxon>
        <taxon>Mamiellophyceae</taxon>
        <taxon>Mamiellales</taxon>
        <taxon>Bathycoccaceae</taxon>
        <taxon>Ostreococcus</taxon>
    </lineage>
</organism>